<dbReference type="Proteomes" id="UP001202922">
    <property type="component" value="Unassembled WGS sequence"/>
</dbReference>
<feature type="transmembrane region" description="Helical" evidence="1">
    <location>
        <begin position="193"/>
        <end position="214"/>
    </location>
</feature>
<evidence type="ECO:0000313" key="3">
    <source>
        <dbReference type="Proteomes" id="UP001202922"/>
    </source>
</evidence>
<comment type="caution">
    <text evidence="2">The sequence shown here is derived from an EMBL/GenBank/DDBJ whole genome shotgun (WGS) entry which is preliminary data.</text>
</comment>
<evidence type="ECO:0000313" key="2">
    <source>
        <dbReference type="EMBL" id="MCH6472154.1"/>
    </source>
</evidence>
<evidence type="ECO:0008006" key="4">
    <source>
        <dbReference type="Google" id="ProtNLM"/>
    </source>
</evidence>
<accession>A0ABS9U646</accession>
<feature type="transmembrane region" description="Helical" evidence="1">
    <location>
        <begin position="158"/>
        <end position="181"/>
    </location>
</feature>
<feature type="transmembrane region" description="Helical" evidence="1">
    <location>
        <begin position="256"/>
        <end position="276"/>
    </location>
</feature>
<keyword evidence="1" id="KW-0472">Membrane</keyword>
<proteinExistence type="predicted"/>
<feature type="transmembrane region" description="Helical" evidence="1">
    <location>
        <begin position="63"/>
        <end position="93"/>
    </location>
</feature>
<reference evidence="2 3" key="1">
    <citation type="submission" date="2022-03" db="EMBL/GenBank/DDBJ databases">
        <title>Sinomonas sp. isolated from a soil.</title>
        <authorList>
            <person name="Han J."/>
            <person name="Kim D.-U."/>
        </authorList>
    </citation>
    <scope>NUCLEOTIDE SEQUENCE [LARGE SCALE GENOMIC DNA]</scope>
    <source>
        <strain evidence="2 3">5-5</strain>
    </source>
</reference>
<sequence length="389" mass="41494">MAFAAMMSLTLLEDSPRPDTFELASLLATATYYSSTVLASVLATGMASSLATAQTGRTRWLGLGLLGLSAAATLTNPLFLGWEAGPLALVLALMARRRMLLWRRLIRIGALLTLGSALGFAGRIPFAPLIGKDSTAYLDVGSAPWLAVYYPKMLADRAWTLAGAISLTAVVALILVSGIAFRKFLAAQDANAALVSGMGWAAPVVVIVGAIALGAFGTRYLQPMFFAPVCTLVLAPRLIDHRTPFPRRLPHRTLQALLAATVVVCLSFSAVATVALSRSATVLNPDIRCVDEWISASHRTGAGHFWTIRGPKAYLAVPDQLIQIQDPFSAFPWLTDRTDYATQKVSFVLSDTAYPLPQLPPPANTAPHRTVSCGRYTITDFGAAILPIG</sequence>
<keyword evidence="1" id="KW-0812">Transmembrane</keyword>
<feature type="transmembrane region" description="Helical" evidence="1">
    <location>
        <begin position="105"/>
        <end position="126"/>
    </location>
</feature>
<protein>
    <recommendedName>
        <fullName evidence="4">Glycosyltransferase RgtA/B/C/D-like domain-containing protein</fullName>
    </recommendedName>
</protein>
<name>A0ABS9U646_9MICC</name>
<keyword evidence="1" id="KW-1133">Transmembrane helix</keyword>
<evidence type="ECO:0000256" key="1">
    <source>
        <dbReference type="SAM" id="Phobius"/>
    </source>
</evidence>
<keyword evidence="3" id="KW-1185">Reference proteome</keyword>
<gene>
    <name evidence="2" type="ORF">L0M17_19680</name>
</gene>
<dbReference type="EMBL" id="JAKZBV010000001">
    <property type="protein sequence ID" value="MCH6472154.1"/>
    <property type="molecule type" value="Genomic_DNA"/>
</dbReference>
<feature type="transmembrane region" description="Helical" evidence="1">
    <location>
        <begin position="21"/>
        <end position="43"/>
    </location>
</feature>
<dbReference type="RefSeq" id="WP_241056062.1">
    <property type="nucleotide sequence ID" value="NZ_JAKZBV010000001.1"/>
</dbReference>
<organism evidence="2 3">
    <name type="scientific">Sinomonas terrae</name>
    <dbReference type="NCBI Taxonomy" id="2908838"/>
    <lineage>
        <taxon>Bacteria</taxon>
        <taxon>Bacillati</taxon>
        <taxon>Actinomycetota</taxon>
        <taxon>Actinomycetes</taxon>
        <taxon>Micrococcales</taxon>
        <taxon>Micrococcaceae</taxon>
        <taxon>Sinomonas</taxon>
    </lineage>
</organism>